<name>A0A318Z3E7_9EURO</name>
<dbReference type="InterPro" id="IPR053204">
    <property type="entry name" value="Oxopyrrolidines_Biosynth-assoc"/>
</dbReference>
<dbReference type="Proteomes" id="UP000248349">
    <property type="component" value="Unassembled WGS sequence"/>
</dbReference>
<dbReference type="PANTHER" id="PTHR38797:SF4">
    <property type="entry name" value="NUCLEAR PORE COMPLEX PROTEIN NUP85"/>
    <property type="match status" value="1"/>
</dbReference>
<protein>
    <submittedName>
        <fullName evidence="2">Uncharacterized protein</fullName>
    </submittedName>
</protein>
<proteinExistence type="predicted"/>
<dbReference type="EMBL" id="KZ821259">
    <property type="protein sequence ID" value="PYH41841.1"/>
    <property type="molecule type" value="Genomic_DNA"/>
</dbReference>
<dbReference type="AlphaFoldDB" id="A0A318Z3E7"/>
<evidence type="ECO:0000313" key="2">
    <source>
        <dbReference type="EMBL" id="PYH41841.1"/>
    </source>
</evidence>
<dbReference type="OrthoDB" id="3350591at2759"/>
<dbReference type="STRING" id="1450539.A0A318Z3E7"/>
<feature type="region of interest" description="Disordered" evidence="1">
    <location>
        <begin position="230"/>
        <end position="250"/>
    </location>
</feature>
<reference evidence="2 3" key="1">
    <citation type="submission" date="2016-12" db="EMBL/GenBank/DDBJ databases">
        <title>The genomes of Aspergillus section Nigri reveals drivers in fungal speciation.</title>
        <authorList>
            <consortium name="DOE Joint Genome Institute"/>
            <person name="Vesth T.C."/>
            <person name="Nybo J."/>
            <person name="Theobald S."/>
            <person name="Brandl J."/>
            <person name="Frisvad J.C."/>
            <person name="Nielsen K.F."/>
            <person name="Lyhne E.K."/>
            <person name="Kogle M.E."/>
            <person name="Kuo A."/>
            <person name="Riley R."/>
            <person name="Clum A."/>
            <person name="Nolan M."/>
            <person name="Lipzen A."/>
            <person name="Salamov A."/>
            <person name="Henrissat B."/>
            <person name="Wiebenga A."/>
            <person name="De Vries R.P."/>
            <person name="Grigoriev I.V."/>
            <person name="Mortensen U.H."/>
            <person name="Andersen M.R."/>
            <person name="Baker S.E."/>
        </authorList>
    </citation>
    <scope>NUCLEOTIDE SEQUENCE [LARGE SCALE GENOMIC DNA]</scope>
    <source>
        <strain evidence="2 3">JOP 1030-1</strain>
    </source>
</reference>
<organism evidence="2 3">
    <name type="scientific">Aspergillus saccharolyticus JOP 1030-1</name>
    <dbReference type="NCBI Taxonomy" id="1450539"/>
    <lineage>
        <taxon>Eukaryota</taxon>
        <taxon>Fungi</taxon>
        <taxon>Dikarya</taxon>
        <taxon>Ascomycota</taxon>
        <taxon>Pezizomycotina</taxon>
        <taxon>Eurotiomycetes</taxon>
        <taxon>Eurotiomycetidae</taxon>
        <taxon>Eurotiales</taxon>
        <taxon>Aspergillaceae</taxon>
        <taxon>Aspergillus</taxon>
        <taxon>Aspergillus subgen. Circumdati</taxon>
    </lineage>
</organism>
<feature type="region of interest" description="Disordered" evidence="1">
    <location>
        <begin position="440"/>
        <end position="470"/>
    </location>
</feature>
<gene>
    <name evidence="2" type="ORF">BP01DRAFT_159672</name>
</gene>
<evidence type="ECO:0000313" key="3">
    <source>
        <dbReference type="Proteomes" id="UP000248349"/>
    </source>
</evidence>
<dbReference type="PANTHER" id="PTHR38797">
    <property type="entry name" value="NUCLEAR PORE COMPLEX PROTEIN NUP85-RELATED"/>
    <property type="match status" value="1"/>
</dbReference>
<dbReference type="RefSeq" id="XP_025427823.1">
    <property type="nucleotide sequence ID" value="XM_025570686.1"/>
</dbReference>
<keyword evidence="3" id="KW-1185">Reference proteome</keyword>
<dbReference type="GeneID" id="37071914"/>
<dbReference type="InterPro" id="IPR022085">
    <property type="entry name" value="OpdG"/>
</dbReference>
<accession>A0A318Z3E7</accession>
<dbReference type="Pfam" id="PF12311">
    <property type="entry name" value="DUF3632"/>
    <property type="match status" value="1"/>
</dbReference>
<feature type="compositionally biased region" description="Polar residues" evidence="1">
    <location>
        <begin position="238"/>
        <end position="250"/>
    </location>
</feature>
<evidence type="ECO:0000256" key="1">
    <source>
        <dbReference type="SAM" id="MobiDB-lite"/>
    </source>
</evidence>
<sequence length="520" mass="56180">MDYQIDVLATANDWVQGSPTRPYTGIVSLYMADQLSAETAAREIVSVINAMYYGGDSGLVEQNLNDLWRTIAHTSRTLLRSICPQQPSLNEDDALADSASLTTPTAAQPDVQPDGSHYPPTQAQHKLLTLLQAIRTFPITEPIPGTVAGISHHHHPSLSPYLGATVFSSSSSYYGSSLSSNHSDWEGMLADDVEARTKCKRGICWAALPFFREVIAEIFQEDAPGKWFRRPSPPRYTAPTSTSATSQFIGPLSTASQPETMMAINPSPPFYSTQHPTPTHFNPPMPKVSFGTLESEAWLNLTSFLAIMSKESVHDGLDDIALVMMGSVLGNEGKTLFAPASGLGSYAHGPVDSYYPFRQTQPENHADCITTKPCLDLYVSAAAIWAILTGEEIWQRRGEGASNDFVVGLTLDGDDDGHDETTLSPATTFMSLRSRIPDAASAESCPPDVSTSPFAASSKPTSSRSARGDSRDAISRRTWDAWIGCFRAAGCREDLAASTRSIAAEAAEVMLRACTQSSNI</sequence>
<feature type="compositionally biased region" description="Polar residues" evidence="1">
    <location>
        <begin position="449"/>
        <end position="461"/>
    </location>
</feature>